<dbReference type="SUPFAM" id="SSF53067">
    <property type="entry name" value="Actin-like ATPase domain"/>
    <property type="match status" value="1"/>
</dbReference>
<comment type="caution">
    <text evidence="1">The sequence shown here is derived from an EMBL/GenBank/DDBJ whole genome shotgun (WGS) entry which is preliminary data.</text>
</comment>
<dbReference type="Proteomes" id="UP001525961">
    <property type="component" value="Unassembled WGS sequence"/>
</dbReference>
<gene>
    <name evidence="1" type="ORF">NG792_25430</name>
</gene>
<reference evidence="1 2" key="1">
    <citation type="journal article" date="2022" name="Front. Microbiol.">
        <title>High genomic differentiation and limited gene flow indicate recent cryptic speciation within the genus Laspinema (cyanobacteria).</title>
        <authorList>
            <person name="Stanojkovic A."/>
            <person name="Skoupy S."/>
            <person name="Skaloud P."/>
            <person name="Dvorak P."/>
        </authorList>
    </citation>
    <scope>NUCLEOTIDE SEQUENCE [LARGE SCALE GENOMIC DNA]</scope>
    <source>
        <strain evidence="1 2">D3b</strain>
    </source>
</reference>
<dbReference type="RefSeq" id="WP_261237293.1">
    <property type="nucleotide sequence ID" value="NZ_JAMXFA010000052.1"/>
</dbReference>
<protein>
    <submittedName>
        <fullName evidence="1">ParM/StbA family protein</fullName>
    </submittedName>
</protein>
<dbReference type="CDD" id="cd10227">
    <property type="entry name" value="ASKHA_NBD_ParM-like"/>
    <property type="match status" value="1"/>
</dbReference>
<dbReference type="Gene3D" id="3.30.420.40">
    <property type="match status" value="2"/>
</dbReference>
<dbReference type="InterPro" id="IPR043129">
    <property type="entry name" value="ATPase_NBD"/>
</dbReference>
<proteinExistence type="predicted"/>
<sequence length="367" mass="40943">MTHNENPPTVILALDTGGEGTKFIYDANASQVQAATSCYMEPQMVKLPHSAIAQLQGNKISVALPENMCWVGSGQEFYALGYLASSKFQGSKALSKSKVETAIYKTLGAIWVIKRKLDLEAKFTLDVAVVLPPYELSDKSYFEEQLRRQARRFTTPDGEMSVDINKFLCFPEGAGTFLLYKGQSSTAQIQQKDIALVMLGYRNASVLVSRRGLLDVIASCELGMYRAIEQIVKRSSNQSEKWLVSAVAKAGWNVEKEALINLVNSSDSNRKSYELDLLITAITESRLEYFFQLKNWLDETIPKEAPVIIFCGGTAEYLRQPLKQAFPERCLFHAGVEIPSPLDTAGLGCRLLDIYGIYRFFSHNISK</sequence>
<dbReference type="EMBL" id="JAMXFA010000052">
    <property type="protein sequence ID" value="MCT7981074.1"/>
    <property type="molecule type" value="Genomic_DNA"/>
</dbReference>
<accession>A0ABT2NGS1</accession>
<evidence type="ECO:0000313" key="1">
    <source>
        <dbReference type="EMBL" id="MCT7981074.1"/>
    </source>
</evidence>
<name>A0ABT2NGS1_9CYAN</name>
<organism evidence="1 2">
    <name type="scientific">Laspinema olomoucense D3b</name>
    <dbReference type="NCBI Taxonomy" id="2953688"/>
    <lineage>
        <taxon>Bacteria</taxon>
        <taxon>Bacillati</taxon>
        <taxon>Cyanobacteriota</taxon>
        <taxon>Cyanophyceae</taxon>
        <taxon>Oscillatoriophycideae</taxon>
        <taxon>Oscillatoriales</taxon>
        <taxon>Laspinemataceae</taxon>
        <taxon>Laspinema</taxon>
        <taxon>Laspinema olomoucense</taxon>
    </lineage>
</organism>
<keyword evidence="2" id="KW-1185">Reference proteome</keyword>
<evidence type="ECO:0000313" key="2">
    <source>
        <dbReference type="Proteomes" id="UP001525961"/>
    </source>
</evidence>